<dbReference type="InterPro" id="IPR044492">
    <property type="entry name" value="P_typ_ATPase_HD_dom"/>
</dbReference>
<dbReference type="InterPro" id="IPR023298">
    <property type="entry name" value="ATPase_P-typ_TM_dom_sf"/>
</dbReference>
<dbReference type="SFLD" id="SFLDF00027">
    <property type="entry name" value="p-type_atpase"/>
    <property type="match status" value="1"/>
</dbReference>
<keyword evidence="3" id="KW-0479">Metal-binding</keyword>
<dbReference type="PANTHER" id="PTHR24092">
    <property type="entry name" value="PROBABLE PHOSPHOLIPID-TRANSPORTING ATPASE"/>
    <property type="match status" value="1"/>
</dbReference>
<keyword evidence="2 8" id="KW-0812">Transmembrane</keyword>
<sequence>MQLTQGQIASLARNNETCFKLQYAEPSKDIYHFEGVLVRGEERKEVGLSSFLPRGSQLRNSNVAYALVVYAGTDTKLVLNQGSYKLKISSLMNSMNKIIFYNMLLMFFLMLIFSQIGNRVWMIKNSSKHDYIFPEGEDTDNELYTAKSIMSFFLLLNMLVPLDLAVCTVLSKLFIVVAIRMDPNFYDFERACVDKEVVGCEVKNYDILEEFARITHIFCDKTGTLTKNKLEFRRLSVAALLCDAPPHDPAFKALAARIKALPERPEKLLNFFRCLCVCHEITQIHLKKTEAAQADRVVLSGSSQDEVCFLNMCRDVDFVSFLERSQDAVAISVEGRRETYKILRTVEFSSDRKRMSVIARREEDGRLFSFVKGADLTMLPALAARTQADEQTLEHMEDFAREGLRTLVIAMKQGLDTAELTEEAVKAMSQEEVERTFETGLELLGVTGLEDLLQDKVKETIEQFREAKIKVWMLTGDKGETAESVAEQCGLIDSQAQNIIKIETNLKEKLSRKLSEILDSLGSCEQQTNFTIQDGEKVIPDTSKLGKPGKSSHSLLISGVSLALAFEDDGLLEMLSKIFALVETVIVFRASPLQKAQTVKFIMRDPEAFTMAIGDGGNDVNMIQSATIGIGIAGNEGNQAANFSDYSIKNFESVRRLLFWHGRTFGNKQVNFVSWIVLKSIAFVVTNITFNLMNGMSAFSIMDGFYYALYNTMVTVIIPVNYFFYDQDVSFTKLPESMVAPPKPASSKSVASYDPTKGRALTLENVLGQQEHFSQMGIRVNQDGSTNNLSDYYAHCRDRGLKRMFSTYAVQQAFGIFAIALVNIIGLVSFGSIIGEDGTVNDFSNAGVLSFSVMALAFHLIVLSEWRHHDFTITVFNLISLCTFPINVWMSDALSSGDYANTQFSIIFKSPLFYLCLLVSLAIVVLPLHASKAIYHVVQFPEFSNIRTG</sequence>
<dbReference type="SFLD" id="SFLDS00003">
    <property type="entry name" value="Haloacid_Dehalogenase"/>
    <property type="match status" value="1"/>
</dbReference>
<dbReference type="Gene3D" id="3.40.1110.10">
    <property type="entry name" value="Calcium-transporting ATPase, cytoplasmic domain N"/>
    <property type="match status" value="1"/>
</dbReference>
<dbReference type="Gene3D" id="3.40.50.1000">
    <property type="entry name" value="HAD superfamily/HAD-like"/>
    <property type="match status" value="1"/>
</dbReference>
<evidence type="ECO:0000256" key="8">
    <source>
        <dbReference type="SAM" id="Phobius"/>
    </source>
</evidence>
<proteinExistence type="predicted"/>
<feature type="transmembrane region" description="Helical" evidence="8">
    <location>
        <begin position="672"/>
        <end position="693"/>
    </location>
</feature>
<dbReference type="PRINTS" id="PR00119">
    <property type="entry name" value="CATATPASE"/>
</dbReference>
<keyword evidence="7 8" id="KW-0472">Membrane</keyword>
<evidence type="ECO:0000256" key="3">
    <source>
        <dbReference type="ARBA" id="ARBA00022723"/>
    </source>
</evidence>
<dbReference type="GO" id="GO:0005886">
    <property type="term" value="C:plasma membrane"/>
    <property type="evidence" value="ECO:0007669"/>
    <property type="project" value="TreeGrafter"/>
</dbReference>
<evidence type="ECO:0000256" key="5">
    <source>
        <dbReference type="ARBA" id="ARBA00022967"/>
    </source>
</evidence>
<dbReference type="SUPFAM" id="SSF81660">
    <property type="entry name" value="Metal cation-transporting ATPase, ATP-binding domain N"/>
    <property type="match status" value="1"/>
</dbReference>
<dbReference type="GO" id="GO:0046872">
    <property type="term" value="F:metal ion binding"/>
    <property type="evidence" value="ECO:0007669"/>
    <property type="project" value="UniProtKB-KW"/>
</dbReference>
<reference evidence="10" key="1">
    <citation type="submission" date="2021-01" db="EMBL/GenBank/DDBJ databases">
        <authorList>
            <person name="Corre E."/>
            <person name="Pelletier E."/>
            <person name="Niang G."/>
            <person name="Scheremetjew M."/>
            <person name="Finn R."/>
            <person name="Kale V."/>
            <person name="Holt S."/>
            <person name="Cochrane G."/>
            <person name="Meng A."/>
            <person name="Brown T."/>
            <person name="Cohen L."/>
        </authorList>
    </citation>
    <scope>NUCLEOTIDE SEQUENCE</scope>
    <source>
        <strain evidence="10">Ras09</strain>
    </source>
</reference>
<feature type="transmembrane region" description="Helical" evidence="8">
    <location>
        <begin position="813"/>
        <end position="834"/>
    </location>
</feature>
<dbReference type="InterPro" id="IPR023299">
    <property type="entry name" value="ATPase_P-typ_cyto_dom_N"/>
</dbReference>
<organism evidence="10">
    <name type="scientific">Strombidium rassoulzadegani</name>
    <dbReference type="NCBI Taxonomy" id="1082188"/>
    <lineage>
        <taxon>Eukaryota</taxon>
        <taxon>Sar</taxon>
        <taxon>Alveolata</taxon>
        <taxon>Ciliophora</taxon>
        <taxon>Intramacronucleata</taxon>
        <taxon>Spirotrichea</taxon>
        <taxon>Oligotrichia</taxon>
        <taxon>Strombidiidae</taxon>
        <taxon>Strombidium</taxon>
    </lineage>
</organism>
<evidence type="ECO:0000256" key="4">
    <source>
        <dbReference type="ARBA" id="ARBA00022842"/>
    </source>
</evidence>
<dbReference type="AlphaFoldDB" id="A0A7S3CI31"/>
<feature type="transmembrane region" description="Helical" evidence="8">
    <location>
        <begin position="149"/>
        <end position="175"/>
    </location>
</feature>
<dbReference type="EMBL" id="HBIA01000452">
    <property type="protein sequence ID" value="CAE0228450.1"/>
    <property type="molecule type" value="Transcribed_RNA"/>
</dbReference>
<name>A0A7S3CI31_9SPIT</name>
<dbReference type="NCBIfam" id="TIGR01494">
    <property type="entry name" value="ATPase_P-type"/>
    <property type="match status" value="1"/>
</dbReference>
<feature type="transmembrane region" description="Helical" evidence="8">
    <location>
        <begin position="911"/>
        <end position="930"/>
    </location>
</feature>
<evidence type="ECO:0000256" key="6">
    <source>
        <dbReference type="ARBA" id="ARBA00022989"/>
    </source>
</evidence>
<dbReference type="SUPFAM" id="SSF81665">
    <property type="entry name" value="Calcium ATPase, transmembrane domain M"/>
    <property type="match status" value="1"/>
</dbReference>
<feature type="domain" description="P-type ATPase C-terminal" evidence="9">
    <location>
        <begin position="641"/>
        <end position="732"/>
    </location>
</feature>
<keyword evidence="6 8" id="KW-1133">Transmembrane helix</keyword>
<feature type="transmembrane region" description="Helical" evidence="8">
    <location>
        <begin position="871"/>
        <end position="891"/>
    </location>
</feature>
<dbReference type="InterPro" id="IPR032630">
    <property type="entry name" value="P_typ_ATPase_c"/>
</dbReference>
<dbReference type="InterPro" id="IPR001757">
    <property type="entry name" value="P_typ_ATPase"/>
</dbReference>
<protein>
    <recommendedName>
        <fullName evidence="9">P-type ATPase C-terminal domain-containing protein</fullName>
    </recommendedName>
</protein>
<dbReference type="InterPro" id="IPR023214">
    <property type="entry name" value="HAD_sf"/>
</dbReference>
<dbReference type="Pfam" id="PF13246">
    <property type="entry name" value="Cation_ATPase"/>
    <property type="match status" value="1"/>
</dbReference>
<dbReference type="SUPFAM" id="SSF56784">
    <property type="entry name" value="HAD-like"/>
    <property type="match status" value="1"/>
</dbReference>
<keyword evidence="4" id="KW-0460">Magnesium</keyword>
<feature type="transmembrane region" description="Helical" evidence="8">
    <location>
        <begin position="98"/>
        <end position="117"/>
    </location>
</feature>
<feature type="transmembrane region" description="Helical" evidence="8">
    <location>
        <begin position="846"/>
        <end position="864"/>
    </location>
</feature>
<comment type="subcellular location">
    <subcellularLocation>
        <location evidence="1">Membrane</location>
        <topology evidence="1">Multi-pass membrane protein</topology>
    </subcellularLocation>
</comment>
<dbReference type="PROSITE" id="PS00154">
    <property type="entry name" value="ATPASE_E1_E2"/>
    <property type="match status" value="1"/>
</dbReference>
<dbReference type="GO" id="GO:0140326">
    <property type="term" value="F:ATPase-coupled intramembrane lipid transporter activity"/>
    <property type="evidence" value="ECO:0007669"/>
    <property type="project" value="TreeGrafter"/>
</dbReference>
<evidence type="ECO:0000256" key="1">
    <source>
        <dbReference type="ARBA" id="ARBA00004141"/>
    </source>
</evidence>
<evidence type="ECO:0000259" key="9">
    <source>
        <dbReference type="Pfam" id="PF16212"/>
    </source>
</evidence>
<accession>A0A7S3CI31</accession>
<feature type="transmembrane region" description="Helical" evidence="8">
    <location>
        <begin position="705"/>
        <end position="725"/>
    </location>
</feature>
<dbReference type="GO" id="GO:0005524">
    <property type="term" value="F:ATP binding"/>
    <property type="evidence" value="ECO:0007669"/>
    <property type="project" value="InterPro"/>
</dbReference>
<evidence type="ECO:0000256" key="7">
    <source>
        <dbReference type="ARBA" id="ARBA00023136"/>
    </source>
</evidence>
<evidence type="ECO:0000313" key="10">
    <source>
        <dbReference type="EMBL" id="CAE0228450.1"/>
    </source>
</evidence>
<keyword evidence="5" id="KW-1278">Translocase</keyword>
<dbReference type="InterPro" id="IPR036412">
    <property type="entry name" value="HAD-like_sf"/>
</dbReference>
<dbReference type="SFLD" id="SFLDG00002">
    <property type="entry name" value="C1.7:_P-type_atpase_like"/>
    <property type="match status" value="1"/>
</dbReference>
<dbReference type="GO" id="GO:0016887">
    <property type="term" value="F:ATP hydrolysis activity"/>
    <property type="evidence" value="ECO:0007669"/>
    <property type="project" value="InterPro"/>
</dbReference>
<dbReference type="GO" id="GO:0045332">
    <property type="term" value="P:phospholipid translocation"/>
    <property type="evidence" value="ECO:0007669"/>
    <property type="project" value="TreeGrafter"/>
</dbReference>
<gene>
    <name evidence="10" type="ORF">SRAS04492_LOCUS234</name>
</gene>
<dbReference type="InterPro" id="IPR018303">
    <property type="entry name" value="ATPase_P-typ_P_site"/>
</dbReference>
<evidence type="ECO:0000256" key="2">
    <source>
        <dbReference type="ARBA" id="ARBA00022692"/>
    </source>
</evidence>
<dbReference type="Pfam" id="PF16212">
    <property type="entry name" value="PhoLip_ATPase_C"/>
    <property type="match status" value="1"/>
</dbReference>